<dbReference type="AlphaFoldDB" id="A0A848BVD9"/>
<feature type="domain" description="EamA" evidence="7">
    <location>
        <begin position="4"/>
        <end position="132"/>
    </location>
</feature>
<dbReference type="InterPro" id="IPR037185">
    <property type="entry name" value="EmrE-like"/>
</dbReference>
<feature type="transmembrane region" description="Helical" evidence="6">
    <location>
        <begin position="88"/>
        <end position="109"/>
    </location>
</feature>
<proteinExistence type="inferred from homology"/>
<dbReference type="Gene3D" id="1.10.3730.20">
    <property type="match status" value="1"/>
</dbReference>
<name>A0A848BVD9_9FIRM</name>
<evidence type="ECO:0000256" key="2">
    <source>
        <dbReference type="ARBA" id="ARBA00007362"/>
    </source>
</evidence>
<feature type="transmembrane region" description="Helical" evidence="6">
    <location>
        <begin position="30"/>
        <end position="49"/>
    </location>
</feature>
<protein>
    <submittedName>
        <fullName evidence="8">EamA family transporter</fullName>
    </submittedName>
</protein>
<dbReference type="Pfam" id="PF00892">
    <property type="entry name" value="EamA"/>
    <property type="match status" value="2"/>
</dbReference>
<comment type="caution">
    <text evidence="8">The sequence shown here is derived from an EMBL/GenBank/DDBJ whole genome shotgun (WGS) entry which is preliminary data.</text>
</comment>
<keyword evidence="5 6" id="KW-0472">Membrane</keyword>
<dbReference type="SUPFAM" id="SSF103481">
    <property type="entry name" value="Multidrug resistance efflux transporter EmrE"/>
    <property type="match status" value="2"/>
</dbReference>
<evidence type="ECO:0000313" key="9">
    <source>
        <dbReference type="Proteomes" id="UP000591071"/>
    </source>
</evidence>
<reference evidence="8 9" key="1">
    <citation type="submission" date="2020-04" db="EMBL/GenBank/DDBJ databases">
        <authorList>
            <person name="Hitch T.C.A."/>
            <person name="Wylensek D."/>
            <person name="Clavel T."/>
        </authorList>
    </citation>
    <scope>NUCLEOTIDE SEQUENCE [LARGE SCALE GENOMIC DNA]</scope>
    <source>
        <strain evidence="8 9">Oil-RF-744-FAT-WT-6-1</strain>
    </source>
</reference>
<evidence type="ECO:0000256" key="6">
    <source>
        <dbReference type="SAM" id="Phobius"/>
    </source>
</evidence>
<feature type="transmembrane region" description="Helical" evidence="6">
    <location>
        <begin position="233"/>
        <end position="252"/>
    </location>
</feature>
<feature type="transmembrane region" description="Helical" evidence="6">
    <location>
        <begin position="61"/>
        <end position="82"/>
    </location>
</feature>
<feature type="transmembrane region" description="Helical" evidence="6">
    <location>
        <begin position="172"/>
        <end position="190"/>
    </location>
</feature>
<sequence length="285" mass="31180">MIKALILLYIIWGYNWVVMKVSTAYFPPVLFVACRALMAAAVLLLVCAFRHTFWPERKYWPWIFLTGVSQIVLNNAAMQIGIVTLSAGLVAVLNYTMPVFMAILAHFFLNERLTKRKCFGIFLSMAGLCLLMNIHLDNHIGAMLIVLGGALGWAVSGVILKLKLGGCDMITCTAWQMALGGIVLAFWATGSGQTTVIWNLTSVSALLYNVLLAGAAGFFLWNYILQHMEASKAGTAILVVPAIGVLSGILFLGEMLTWNIALGMILILAGVVIIVRKHSSHILHR</sequence>
<keyword evidence="4 6" id="KW-1133">Transmembrane helix</keyword>
<comment type="similarity">
    <text evidence="2">Belongs to the EamA transporter family.</text>
</comment>
<evidence type="ECO:0000259" key="7">
    <source>
        <dbReference type="Pfam" id="PF00892"/>
    </source>
</evidence>
<dbReference type="PROSITE" id="PS51257">
    <property type="entry name" value="PROKAR_LIPOPROTEIN"/>
    <property type="match status" value="1"/>
</dbReference>
<evidence type="ECO:0000256" key="1">
    <source>
        <dbReference type="ARBA" id="ARBA00004141"/>
    </source>
</evidence>
<dbReference type="InterPro" id="IPR000620">
    <property type="entry name" value="EamA_dom"/>
</dbReference>
<keyword evidence="3 6" id="KW-0812">Transmembrane</keyword>
<evidence type="ECO:0000313" key="8">
    <source>
        <dbReference type="EMBL" id="NME27266.1"/>
    </source>
</evidence>
<dbReference type="InterPro" id="IPR050638">
    <property type="entry name" value="AA-Vitamin_Transporters"/>
</dbReference>
<evidence type="ECO:0000256" key="3">
    <source>
        <dbReference type="ARBA" id="ARBA00022692"/>
    </source>
</evidence>
<feature type="domain" description="EamA" evidence="7">
    <location>
        <begin position="142"/>
        <end position="275"/>
    </location>
</feature>
<dbReference type="RefSeq" id="WP_170087082.1">
    <property type="nucleotide sequence ID" value="NZ_JABAFG010000002.1"/>
</dbReference>
<evidence type="ECO:0000256" key="4">
    <source>
        <dbReference type="ARBA" id="ARBA00022989"/>
    </source>
</evidence>
<dbReference type="EMBL" id="JABAFG010000002">
    <property type="protein sequence ID" value="NME27266.1"/>
    <property type="molecule type" value="Genomic_DNA"/>
</dbReference>
<evidence type="ECO:0000256" key="5">
    <source>
        <dbReference type="ARBA" id="ARBA00023136"/>
    </source>
</evidence>
<organism evidence="8 9">
    <name type="scientific">Megasphaera hexanoica</name>
    <dbReference type="NCBI Taxonomy" id="1675036"/>
    <lineage>
        <taxon>Bacteria</taxon>
        <taxon>Bacillati</taxon>
        <taxon>Bacillota</taxon>
        <taxon>Negativicutes</taxon>
        <taxon>Veillonellales</taxon>
        <taxon>Veillonellaceae</taxon>
        <taxon>Megasphaera</taxon>
    </lineage>
</organism>
<gene>
    <name evidence="8" type="ORF">HF872_01295</name>
</gene>
<accession>A0A848BVD9</accession>
<feature type="transmembrane region" description="Helical" evidence="6">
    <location>
        <begin position="258"/>
        <end position="275"/>
    </location>
</feature>
<dbReference type="PANTHER" id="PTHR32322:SF2">
    <property type="entry name" value="EAMA DOMAIN-CONTAINING PROTEIN"/>
    <property type="match status" value="1"/>
</dbReference>
<dbReference type="Proteomes" id="UP000591071">
    <property type="component" value="Unassembled WGS sequence"/>
</dbReference>
<comment type="subcellular location">
    <subcellularLocation>
        <location evidence="1">Membrane</location>
        <topology evidence="1">Multi-pass membrane protein</topology>
    </subcellularLocation>
</comment>
<dbReference type="PANTHER" id="PTHR32322">
    <property type="entry name" value="INNER MEMBRANE TRANSPORTER"/>
    <property type="match status" value="1"/>
</dbReference>
<feature type="transmembrane region" description="Helical" evidence="6">
    <location>
        <begin position="118"/>
        <end position="136"/>
    </location>
</feature>
<dbReference type="GO" id="GO:0016020">
    <property type="term" value="C:membrane"/>
    <property type="evidence" value="ECO:0007669"/>
    <property type="project" value="UniProtKB-SubCell"/>
</dbReference>
<feature type="transmembrane region" description="Helical" evidence="6">
    <location>
        <begin position="142"/>
        <end position="160"/>
    </location>
</feature>
<feature type="transmembrane region" description="Helical" evidence="6">
    <location>
        <begin position="196"/>
        <end position="221"/>
    </location>
</feature>